<dbReference type="OrthoDB" id="9864676at2"/>
<name>K9ZZJ9_DEIPD</name>
<dbReference type="HOGENOM" id="CLU_2000162_0_0_0"/>
<dbReference type="Proteomes" id="UP000010467">
    <property type="component" value="Chromosome"/>
</dbReference>
<dbReference type="KEGG" id="dpd:Deipe_1035"/>
<accession>K9ZZJ9</accession>
<gene>
    <name evidence="1" type="ordered locus">Deipe_1035</name>
</gene>
<evidence type="ECO:0000313" key="1">
    <source>
        <dbReference type="EMBL" id="AFZ66599.1"/>
    </source>
</evidence>
<dbReference type="RefSeq" id="WP_015234909.1">
    <property type="nucleotide sequence ID" value="NC_019793.1"/>
</dbReference>
<proteinExistence type="predicted"/>
<reference evidence="2" key="1">
    <citation type="submission" date="2012-03" db="EMBL/GenBank/DDBJ databases">
        <title>Complete sequence of chromosome of Deinococcus peraridilitoris DSM 19664.</title>
        <authorList>
            <person name="Lucas S."/>
            <person name="Copeland A."/>
            <person name="Lapidus A."/>
            <person name="Glavina del Rio T."/>
            <person name="Dalin E."/>
            <person name="Tice H."/>
            <person name="Bruce D."/>
            <person name="Goodwin L."/>
            <person name="Pitluck S."/>
            <person name="Peters L."/>
            <person name="Mikhailova N."/>
            <person name="Lu M."/>
            <person name="Kyrpides N."/>
            <person name="Mavromatis K."/>
            <person name="Ivanova N."/>
            <person name="Brettin T."/>
            <person name="Detter J.C."/>
            <person name="Han C."/>
            <person name="Larimer F."/>
            <person name="Land M."/>
            <person name="Hauser L."/>
            <person name="Markowitz V."/>
            <person name="Cheng J.-F."/>
            <person name="Hugenholtz P."/>
            <person name="Woyke T."/>
            <person name="Wu D."/>
            <person name="Pukall R."/>
            <person name="Steenblock K."/>
            <person name="Brambilla E."/>
            <person name="Klenk H.-P."/>
            <person name="Eisen J.A."/>
        </authorList>
    </citation>
    <scope>NUCLEOTIDE SEQUENCE [LARGE SCALE GENOMIC DNA]</scope>
    <source>
        <strain evidence="2">DSM 19664 / LMG 22246 / CIP 109416 / KR-200</strain>
    </source>
</reference>
<sequence>MKFLVRATPRQVPMLPLISLRRTHDWHEQHAGLGCMMQLPATGELAGLLEAADESELRLALDAYPDRECYAWTVTAALPMSEACTRDLSARTTRRPARPCESDLPGSVFPFWMTGKLPEKAERS</sequence>
<organism evidence="1 2">
    <name type="scientific">Deinococcus peraridilitoris (strain DSM 19664 / LMG 22246 / CIP 109416 / KR-200)</name>
    <dbReference type="NCBI Taxonomy" id="937777"/>
    <lineage>
        <taxon>Bacteria</taxon>
        <taxon>Thermotogati</taxon>
        <taxon>Deinococcota</taxon>
        <taxon>Deinococci</taxon>
        <taxon>Deinococcales</taxon>
        <taxon>Deinococcaceae</taxon>
        <taxon>Deinococcus</taxon>
    </lineage>
</organism>
<dbReference type="PATRIC" id="fig|937777.3.peg.1039"/>
<evidence type="ECO:0000313" key="2">
    <source>
        <dbReference type="Proteomes" id="UP000010467"/>
    </source>
</evidence>
<dbReference type="EMBL" id="CP003382">
    <property type="protein sequence ID" value="AFZ66599.1"/>
    <property type="molecule type" value="Genomic_DNA"/>
</dbReference>
<dbReference type="AlphaFoldDB" id="K9ZZJ9"/>
<protein>
    <submittedName>
        <fullName evidence="1">Uncharacterized protein</fullName>
    </submittedName>
</protein>
<keyword evidence="2" id="KW-1185">Reference proteome</keyword>